<evidence type="ECO:0000313" key="2">
    <source>
        <dbReference type="EMBL" id="JAH08188.1"/>
    </source>
</evidence>
<dbReference type="EMBL" id="GBXM01100389">
    <property type="protein sequence ID" value="JAH08188.1"/>
    <property type="molecule type" value="Transcribed_RNA"/>
</dbReference>
<keyword evidence="1" id="KW-0732">Signal</keyword>
<feature type="chain" id="PRO_5002431146" description="Secreted protein" evidence="1">
    <location>
        <begin position="24"/>
        <end position="60"/>
    </location>
</feature>
<name>A0A0E9PWD1_ANGAN</name>
<dbReference type="AlphaFoldDB" id="A0A0E9PWD1"/>
<proteinExistence type="predicted"/>
<feature type="signal peptide" evidence="1">
    <location>
        <begin position="1"/>
        <end position="23"/>
    </location>
</feature>
<evidence type="ECO:0008006" key="3">
    <source>
        <dbReference type="Google" id="ProtNLM"/>
    </source>
</evidence>
<protein>
    <recommendedName>
        <fullName evidence="3">Secreted protein</fullName>
    </recommendedName>
</protein>
<organism evidence="2">
    <name type="scientific">Anguilla anguilla</name>
    <name type="common">European freshwater eel</name>
    <name type="synonym">Muraena anguilla</name>
    <dbReference type="NCBI Taxonomy" id="7936"/>
    <lineage>
        <taxon>Eukaryota</taxon>
        <taxon>Metazoa</taxon>
        <taxon>Chordata</taxon>
        <taxon>Craniata</taxon>
        <taxon>Vertebrata</taxon>
        <taxon>Euteleostomi</taxon>
        <taxon>Actinopterygii</taxon>
        <taxon>Neopterygii</taxon>
        <taxon>Teleostei</taxon>
        <taxon>Anguilliformes</taxon>
        <taxon>Anguillidae</taxon>
        <taxon>Anguilla</taxon>
    </lineage>
</organism>
<accession>A0A0E9PWD1</accession>
<reference evidence="2" key="2">
    <citation type="journal article" date="2015" name="Fish Shellfish Immunol.">
        <title>Early steps in the European eel (Anguilla anguilla)-Vibrio vulnificus interaction in the gills: Role of the RtxA13 toxin.</title>
        <authorList>
            <person name="Callol A."/>
            <person name="Pajuelo D."/>
            <person name="Ebbesson L."/>
            <person name="Teles M."/>
            <person name="MacKenzie S."/>
            <person name="Amaro C."/>
        </authorList>
    </citation>
    <scope>NUCLEOTIDE SEQUENCE</scope>
</reference>
<sequence length="60" mass="6354">MYVFVCVCVYVCACVGRLMKVMAEHKHLVEVGQAPVPLVVVSAGGGGREGVLFFRSCGPP</sequence>
<reference evidence="2" key="1">
    <citation type="submission" date="2014-11" db="EMBL/GenBank/DDBJ databases">
        <authorList>
            <person name="Amaro Gonzalez C."/>
        </authorList>
    </citation>
    <scope>NUCLEOTIDE SEQUENCE</scope>
</reference>
<evidence type="ECO:0000256" key="1">
    <source>
        <dbReference type="SAM" id="SignalP"/>
    </source>
</evidence>